<accession>A0AC34RPE6</accession>
<evidence type="ECO:0000313" key="1">
    <source>
        <dbReference type="Proteomes" id="UP000887576"/>
    </source>
</evidence>
<dbReference type="WBParaSite" id="JU765_v2.g8924.t1">
    <property type="protein sequence ID" value="JU765_v2.g8924.t1"/>
    <property type="gene ID" value="JU765_v2.g8924"/>
</dbReference>
<name>A0AC34RPE6_9BILA</name>
<sequence length="306" mass="35182">MQCSTSSANSSSASTSDEILTFRYVWPLKIAKRLINTGEKAILHVSPPFCTAYNGCQFTWILRMCDEHVLEMTNLDSFIDEPNSSSRVNVTLYYKNGPTTDITLHSASIFVTNFNGKKILKDTQLDGQEYTLGSGWSPTSSTKNSSWNEFSNYVHNNVGTNISVCVELKIKSTWFQPLNYLPSLNSANFKLEFLCEKILKEIFTRQLIVPDEEIFDKQKDKFAYHRHVYYFACQEIEKRLDENIKQELSTVTVQTVFAHIYFNHVIMAETACFEDFVDILEASVAVHFPALKRECERFICREVMVD</sequence>
<dbReference type="Proteomes" id="UP000887576">
    <property type="component" value="Unplaced"/>
</dbReference>
<proteinExistence type="predicted"/>
<protein>
    <submittedName>
        <fullName evidence="2">MATH domain-containing protein</fullName>
    </submittedName>
</protein>
<organism evidence="1 2">
    <name type="scientific">Panagrolaimus sp. JU765</name>
    <dbReference type="NCBI Taxonomy" id="591449"/>
    <lineage>
        <taxon>Eukaryota</taxon>
        <taxon>Metazoa</taxon>
        <taxon>Ecdysozoa</taxon>
        <taxon>Nematoda</taxon>
        <taxon>Chromadorea</taxon>
        <taxon>Rhabditida</taxon>
        <taxon>Tylenchina</taxon>
        <taxon>Panagrolaimomorpha</taxon>
        <taxon>Panagrolaimoidea</taxon>
        <taxon>Panagrolaimidae</taxon>
        <taxon>Panagrolaimus</taxon>
    </lineage>
</organism>
<reference evidence="2" key="1">
    <citation type="submission" date="2022-11" db="UniProtKB">
        <authorList>
            <consortium name="WormBaseParasite"/>
        </authorList>
    </citation>
    <scope>IDENTIFICATION</scope>
</reference>
<evidence type="ECO:0000313" key="2">
    <source>
        <dbReference type="WBParaSite" id="JU765_v2.g8924.t1"/>
    </source>
</evidence>